<dbReference type="Proteomes" id="UP000826656">
    <property type="component" value="Unassembled WGS sequence"/>
</dbReference>
<dbReference type="PANTHER" id="PTHR33401">
    <property type="entry name" value="LIGHT-HARVESTING COMPLEX-LIKE PROTEIN OHP2, CHLOROPLASTIC"/>
    <property type="match status" value="1"/>
</dbReference>
<accession>A0ABQ7WI74</accession>
<evidence type="ECO:0000313" key="1">
    <source>
        <dbReference type="EMBL" id="KAH0780456.1"/>
    </source>
</evidence>
<gene>
    <name evidence="1" type="ORF">KY290_000054</name>
</gene>
<dbReference type="EMBL" id="JAIVGD010000001">
    <property type="protein sequence ID" value="KAH0780456.1"/>
    <property type="molecule type" value="Genomic_DNA"/>
</dbReference>
<name>A0ABQ7WI74_SOLTU</name>
<sequence length="188" mass="21291">MRVLFCKIHCPFVCFCKPSAAHLYTPGPLKLESTPHVSGASHQQSEVSLDAGNGLKSCIRKSPVVGPKEIIDKKRVQWMDNIGKELVEIKEFESSMKLNVKDDVSVVKREILTLKRRQDIALVEVELMHSSELLFFFISIEIFIHPSDSSFDYPGNPLHGSEGYSCLPFLLLRIVITFKISYVRIQVN</sequence>
<organism evidence="1 2">
    <name type="scientific">Solanum tuberosum</name>
    <name type="common">Potato</name>
    <dbReference type="NCBI Taxonomy" id="4113"/>
    <lineage>
        <taxon>Eukaryota</taxon>
        <taxon>Viridiplantae</taxon>
        <taxon>Streptophyta</taxon>
        <taxon>Embryophyta</taxon>
        <taxon>Tracheophyta</taxon>
        <taxon>Spermatophyta</taxon>
        <taxon>Magnoliopsida</taxon>
        <taxon>eudicotyledons</taxon>
        <taxon>Gunneridae</taxon>
        <taxon>Pentapetalae</taxon>
        <taxon>asterids</taxon>
        <taxon>lamiids</taxon>
        <taxon>Solanales</taxon>
        <taxon>Solanaceae</taxon>
        <taxon>Solanoideae</taxon>
        <taxon>Solaneae</taxon>
        <taxon>Solanum</taxon>
    </lineage>
</organism>
<keyword evidence="2" id="KW-1185">Reference proteome</keyword>
<dbReference type="PANTHER" id="PTHR33401:SF19">
    <property type="entry name" value="(RAPE) HYPOTHETICAL PROTEIN"/>
    <property type="match status" value="1"/>
</dbReference>
<proteinExistence type="predicted"/>
<reference evidence="1 2" key="1">
    <citation type="journal article" date="2021" name="bioRxiv">
        <title>Chromosome-scale and haplotype-resolved genome assembly of a tetraploid potato cultivar.</title>
        <authorList>
            <person name="Sun H."/>
            <person name="Jiao W.-B."/>
            <person name="Krause K."/>
            <person name="Campoy J.A."/>
            <person name="Goel M."/>
            <person name="Folz-Donahue K."/>
            <person name="Kukat C."/>
            <person name="Huettel B."/>
            <person name="Schneeberger K."/>
        </authorList>
    </citation>
    <scope>NUCLEOTIDE SEQUENCE [LARGE SCALE GENOMIC DNA]</scope>
    <source>
        <strain evidence="1">SolTubOtavaFocal</strain>
        <tissue evidence="1">Leaves</tissue>
    </source>
</reference>
<protein>
    <submittedName>
        <fullName evidence="1">Uncharacterized protein</fullName>
    </submittedName>
</protein>
<comment type="caution">
    <text evidence="1">The sequence shown here is derived from an EMBL/GenBank/DDBJ whole genome shotgun (WGS) entry which is preliminary data.</text>
</comment>
<evidence type="ECO:0000313" key="2">
    <source>
        <dbReference type="Proteomes" id="UP000826656"/>
    </source>
</evidence>